<dbReference type="SUPFAM" id="SSF158745">
    <property type="entry name" value="LanC-like"/>
    <property type="match status" value="1"/>
</dbReference>
<evidence type="ECO:0000259" key="2">
    <source>
        <dbReference type="Pfam" id="PF13575"/>
    </source>
</evidence>
<feature type="binding site" evidence="1">
    <location>
        <position position="928"/>
    </location>
    <ligand>
        <name>Zn(2+)</name>
        <dbReference type="ChEBI" id="CHEBI:29105"/>
    </ligand>
</feature>
<feature type="binding site" evidence="1">
    <location>
        <position position="884"/>
    </location>
    <ligand>
        <name>Zn(2+)</name>
        <dbReference type="ChEBI" id="CHEBI:29105"/>
    </ligand>
</feature>
<feature type="binding site" evidence="1">
    <location>
        <position position="929"/>
    </location>
    <ligand>
        <name>Zn(2+)</name>
        <dbReference type="ChEBI" id="CHEBI:29105"/>
    </ligand>
</feature>
<sequence length="1009" mass="115786">MPIINKQSELNNCMQLYPELQSKEELEDLIYRVSSTTIDELYKQSKNDSENKFKFKSHKLNTEDVIDIGISSDLPFGSFCKSIVIDPLNLFFKNLKKIKIINDYTYFTTNVADQLISRIWELSYKTLIDELKTLKNEQLLIGKTEEARFAYFHDVLLKNDEYIEYLLEDNQQLSSTLRIIINRSLKNILAILHRTQAEWNNLLNQFHINNDAKLTLIDVGMGDTHQDGKTVCTLHFSDGSRIMYKPRNLEVDQAFQDFLKFLNTKRITEFNTVNFFSSSSDGWMEFISQKECTEEKQINEFYKKTGQYLAILYILNANDIHYENIIAHGENPILIDLESLFVPKPNHYFEEFDSSFQKAQEFLHTSVNSIALLPTEITRSIDGTDLYADLGGVSFNKKQISPYKSVILNNKNLESMDFSLKNLELEPKHNNPVLNGTTLEAYDYIQDIQDGFKSMYEWAIENKEELVSKIQQLFTGKRIRFINKSTMFYSKLLDMSTYPIFSKNSFYKKLLFHRVGLDGFKSGHPFLKHEYNDLLNMDVPYFSAITNTKNIYNSNGDDIGDILNDTPLERCLTKINNLSLTDLSKQLKLIETSFLNKRKGHEDCTKISFVQEKSNHPKYTINYHSYLKSAKNIGDHLINEMITADENGYWIAPSLEGEQENIWSPGLVSLDLYSGNAGISIFLAQLYSCTGEMKYKDAAYKAIEPIRKFITELEENSQLPFPLGVFSGTSGYLYALYKTGILLGNTELEILFFDNIDKLKSFVIKDKTFDVIGGVTGTIHMLLNIAANCHVTKNKNHLIRLSIELEKHLHQHPVFKDQGKIYAGFSHGIAGIMSCYALLYKNTKKPIYKNIAVELRDKLNNFYSPIQQNWYNSNQNNDISNGWCHGAPGILLSFLICMDCGIEIDDTYVRIAINSTKDKALGNNITYCHGDLGTLSILERCANQLNDSVLSSQVELTFECLHQQYLKEIVSKNTIRHSYSFSLMIGITGAGLALINKVNKIKTNILWIN</sequence>
<evidence type="ECO:0000313" key="3">
    <source>
        <dbReference type="EMBL" id="PFV22299.1"/>
    </source>
</evidence>
<gene>
    <name evidence="3" type="ORF">COK99_31900</name>
</gene>
<dbReference type="GO" id="GO:0046872">
    <property type="term" value="F:metal ion binding"/>
    <property type="evidence" value="ECO:0007669"/>
    <property type="project" value="UniProtKB-KW"/>
</dbReference>
<dbReference type="EMBL" id="NVDU01000129">
    <property type="protein sequence ID" value="PFV22299.1"/>
    <property type="molecule type" value="Genomic_DNA"/>
</dbReference>
<dbReference type="SMART" id="SM01260">
    <property type="entry name" value="LANC_like"/>
    <property type="match status" value="1"/>
</dbReference>
<dbReference type="Gene3D" id="1.50.10.20">
    <property type="match status" value="1"/>
</dbReference>
<dbReference type="Pfam" id="PF05147">
    <property type="entry name" value="LANC_like"/>
    <property type="match status" value="1"/>
</dbReference>
<keyword evidence="1" id="KW-0862">Zinc</keyword>
<dbReference type="PANTHER" id="PTHR12736:SF7">
    <property type="entry name" value="LANC-LIKE PROTEIN 3"/>
    <property type="match status" value="1"/>
</dbReference>
<accession>A0A9X7BH46</accession>
<name>A0A9X7BH46_BACTU</name>
<evidence type="ECO:0000256" key="1">
    <source>
        <dbReference type="PIRSR" id="PIRSR607822-1"/>
    </source>
</evidence>
<reference evidence="3 4" key="1">
    <citation type="submission" date="2017-09" db="EMBL/GenBank/DDBJ databases">
        <title>Large-scale bioinformatics analysis of Bacillus genomes uncovers conserved roles of natural products in bacterial physiology.</title>
        <authorList>
            <consortium name="Agbiome Team Llc"/>
            <person name="Bleich R.M."/>
            <person name="Grubbs K.J."/>
            <person name="Santa Maria K.C."/>
            <person name="Allen S.E."/>
            <person name="Farag S."/>
            <person name="Shank E.A."/>
            <person name="Bowers A."/>
        </authorList>
    </citation>
    <scope>NUCLEOTIDE SEQUENCE [LARGE SCALE GENOMIC DNA]</scope>
    <source>
        <strain evidence="3 4">AFS060060</strain>
    </source>
</reference>
<dbReference type="InterPro" id="IPR025410">
    <property type="entry name" value="Lant_dehyd"/>
</dbReference>
<dbReference type="InterPro" id="IPR017146">
    <property type="entry name" value="Lanti_2_LanM"/>
</dbReference>
<dbReference type="Pfam" id="PF13575">
    <property type="entry name" value="DUF4135"/>
    <property type="match status" value="1"/>
</dbReference>
<evidence type="ECO:0000313" key="4">
    <source>
        <dbReference type="Proteomes" id="UP000223366"/>
    </source>
</evidence>
<dbReference type="RefSeq" id="WP_097961235.1">
    <property type="nucleotide sequence ID" value="NZ_NUHU01000078.1"/>
</dbReference>
<organism evidence="3 4">
    <name type="scientific">Bacillus thuringiensis</name>
    <dbReference type="NCBI Taxonomy" id="1428"/>
    <lineage>
        <taxon>Bacteria</taxon>
        <taxon>Bacillati</taxon>
        <taxon>Bacillota</taxon>
        <taxon>Bacilli</taxon>
        <taxon>Bacillales</taxon>
        <taxon>Bacillaceae</taxon>
        <taxon>Bacillus</taxon>
        <taxon>Bacillus cereus group</taxon>
    </lineage>
</organism>
<protein>
    <recommendedName>
        <fullName evidence="2">Lantibiotic biosynthesis protein dehydration domain-containing protein</fullName>
    </recommendedName>
</protein>
<keyword evidence="1" id="KW-0479">Metal-binding</keyword>
<proteinExistence type="predicted"/>
<comment type="caution">
    <text evidence="3">The sequence shown here is derived from an EMBL/GenBank/DDBJ whole genome shotgun (WGS) entry which is preliminary data.</text>
</comment>
<dbReference type="PRINTS" id="PR01950">
    <property type="entry name" value="LANCSUPER"/>
</dbReference>
<dbReference type="GO" id="GO:0005886">
    <property type="term" value="C:plasma membrane"/>
    <property type="evidence" value="ECO:0007669"/>
    <property type="project" value="TreeGrafter"/>
</dbReference>
<dbReference type="InterPro" id="IPR007822">
    <property type="entry name" value="LANC-like"/>
</dbReference>
<dbReference type="PANTHER" id="PTHR12736">
    <property type="entry name" value="LANC-LIKE PROTEIN"/>
    <property type="match status" value="1"/>
</dbReference>
<dbReference type="NCBIfam" id="TIGR03897">
    <property type="entry name" value="lanti_2_LanM"/>
    <property type="match status" value="1"/>
</dbReference>
<dbReference type="GO" id="GO:0031179">
    <property type="term" value="P:peptide modification"/>
    <property type="evidence" value="ECO:0007669"/>
    <property type="project" value="InterPro"/>
</dbReference>
<dbReference type="CDD" id="cd04792">
    <property type="entry name" value="LanM-like"/>
    <property type="match status" value="1"/>
</dbReference>
<dbReference type="PIRSF" id="PIRSF037228">
    <property type="entry name" value="Lant_mod_RumM"/>
    <property type="match status" value="1"/>
</dbReference>
<dbReference type="Proteomes" id="UP000223366">
    <property type="component" value="Unassembled WGS sequence"/>
</dbReference>
<feature type="domain" description="Lantibiotic biosynthesis protein dehydration" evidence="2">
    <location>
        <begin position="173"/>
        <end position="544"/>
    </location>
</feature>
<dbReference type="AlphaFoldDB" id="A0A9X7BH46"/>